<dbReference type="EMBL" id="JARIHO010000011">
    <property type="protein sequence ID" value="KAJ7353208.1"/>
    <property type="molecule type" value="Genomic_DNA"/>
</dbReference>
<gene>
    <name evidence="3" type="ORF">DFH08DRAFT_61568</name>
</gene>
<feature type="region of interest" description="Disordered" evidence="2">
    <location>
        <begin position="367"/>
        <end position="395"/>
    </location>
</feature>
<evidence type="ECO:0008006" key="5">
    <source>
        <dbReference type="Google" id="ProtNLM"/>
    </source>
</evidence>
<evidence type="ECO:0000256" key="1">
    <source>
        <dbReference type="SAM" id="Coils"/>
    </source>
</evidence>
<name>A0AAD7AA13_9AGAR</name>
<evidence type="ECO:0000256" key="2">
    <source>
        <dbReference type="SAM" id="MobiDB-lite"/>
    </source>
</evidence>
<feature type="coiled-coil region" evidence="1">
    <location>
        <begin position="22"/>
        <end position="49"/>
    </location>
</feature>
<organism evidence="3 4">
    <name type="scientific">Mycena albidolilacea</name>
    <dbReference type="NCBI Taxonomy" id="1033008"/>
    <lineage>
        <taxon>Eukaryota</taxon>
        <taxon>Fungi</taxon>
        <taxon>Dikarya</taxon>
        <taxon>Basidiomycota</taxon>
        <taxon>Agaricomycotina</taxon>
        <taxon>Agaricomycetes</taxon>
        <taxon>Agaricomycetidae</taxon>
        <taxon>Agaricales</taxon>
        <taxon>Marasmiineae</taxon>
        <taxon>Mycenaceae</taxon>
        <taxon>Mycena</taxon>
    </lineage>
</organism>
<protein>
    <recommendedName>
        <fullName evidence="5">F-box domain-containing protein</fullName>
    </recommendedName>
</protein>
<proteinExistence type="predicted"/>
<reference evidence="3" key="1">
    <citation type="submission" date="2023-03" db="EMBL/GenBank/DDBJ databases">
        <title>Massive genome expansion in bonnet fungi (Mycena s.s.) driven by repeated elements and novel gene families across ecological guilds.</title>
        <authorList>
            <consortium name="Lawrence Berkeley National Laboratory"/>
            <person name="Harder C.B."/>
            <person name="Miyauchi S."/>
            <person name="Viragh M."/>
            <person name="Kuo A."/>
            <person name="Thoen E."/>
            <person name="Andreopoulos B."/>
            <person name="Lu D."/>
            <person name="Skrede I."/>
            <person name="Drula E."/>
            <person name="Henrissat B."/>
            <person name="Morin E."/>
            <person name="Kohler A."/>
            <person name="Barry K."/>
            <person name="LaButti K."/>
            <person name="Morin E."/>
            <person name="Salamov A."/>
            <person name="Lipzen A."/>
            <person name="Mereny Z."/>
            <person name="Hegedus B."/>
            <person name="Baldrian P."/>
            <person name="Stursova M."/>
            <person name="Weitz H."/>
            <person name="Taylor A."/>
            <person name="Grigoriev I.V."/>
            <person name="Nagy L.G."/>
            <person name="Martin F."/>
            <person name="Kauserud H."/>
        </authorList>
    </citation>
    <scope>NUCLEOTIDE SEQUENCE</scope>
    <source>
        <strain evidence="3">CBHHK002</strain>
    </source>
</reference>
<keyword evidence="1" id="KW-0175">Coiled coil</keyword>
<dbReference type="AlphaFoldDB" id="A0AAD7AA13"/>
<evidence type="ECO:0000313" key="3">
    <source>
        <dbReference type="EMBL" id="KAJ7353208.1"/>
    </source>
</evidence>
<keyword evidence="4" id="KW-1185">Reference proteome</keyword>
<evidence type="ECO:0000313" key="4">
    <source>
        <dbReference type="Proteomes" id="UP001218218"/>
    </source>
</evidence>
<dbReference type="Proteomes" id="UP001218218">
    <property type="component" value="Unassembled WGS sequence"/>
</dbReference>
<sequence>MAPPALDTSRERAARAADRSRIADIEAQLLELERSLSSLKEERDTIRARLAAYTYPVLTLPNETVSEIFVHFLPAFPRYPQPIGLLSPYLLCQICRKWRDIAFSTPALWSVMSLSLNKVERLPQQLRCLKTAIECSGSCRLSLKLGTRLSNSQLVELRRMLIDHFHRMEYLDLSLWPLFKFPTGAELSLPFLRGLKLASVGELATPLVAPLLQHAVLQSFDILPSSIFPWYQLTVIDVHWIDLDEYSYLMNQLVNVVYCQLRIYPTGNLSFGDVTLAHLETFILENHIHYPTSHSTPSGLLATLTLPALRRLQITKTLLAGEADPINSLASLFARSGCKLHPKYQETWTSFMFHSLDITEPFLIDWEDVESSDSDDESDEDSDDEPESDSTDSED</sequence>
<accession>A0AAD7AA13</accession>
<comment type="caution">
    <text evidence="3">The sequence shown here is derived from an EMBL/GenBank/DDBJ whole genome shotgun (WGS) entry which is preliminary data.</text>
</comment>